<proteinExistence type="inferred from homology"/>
<dbReference type="Pfam" id="PF11741">
    <property type="entry name" value="AMIN"/>
    <property type="match status" value="1"/>
</dbReference>
<dbReference type="InterPro" id="IPR013355">
    <property type="entry name" value="Pilus_4_PilQ"/>
</dbReference>
<accession>A0A6N8F963</accession>
<keyword evidence="6" id="KW-0472">Membrane</keyword>
<keyword evidence="4" id="KW-0732">Signal</keyword>
<dbReference type="InterPro" id="IPR038591">
    <property type="entry name" value="NolW-like_sf"/>
</dbReference>
<dbReference type="Pfam" id="PF03958">
    <property type="entry name" value="Secretin_N"/>
    <property type="match status" value="1"/>
</dbReference>
<dbReference type="InterPro" id="IPR004846">
    <property type="entry name" value="T2SS/T3SS_dom"/>
</dbReference>
<dbReference type="PRINTS" id="PR00811">
    <property type="entry name" value="BCTERIALGSPD"/>
</dbReference>
<evidence type="ECO:0000256" key="7">
    <source>
        <dbReference type="ARBA" id="ARBA00023237"/>
    </source>
</evidence>
<dbReference type="PROSITE" id="PS00875">
    <property type="entry name" value="T2SP_D"/>
    <property type="match status" value="1"/>
</dbReference>
<sequence>MKSNVMFYRILTAFFALFLTFTAASVPLLYDIRYTPIVKGETELEFVFDENLYSDPSVQVFNEPARIELFFDETDFDESLVNILIQKEGVINIETKHQENGVLVSVLLDYLKLYKSRVEGNKFFIRISDNPTTELQSNNNTNIELINRIQALDFRRGEEVNSATEGRVLVFLQDNMAAVDVTSKEQQIFIQFHNTDILTDLLYKMDVVDFGTIVTGLETFQSGTNSQLVIDVEGDFEYDFQQLDNIFTLTVNRAPEQQGTLAGGSEYQGQPMSLNFQDLPIRTVLQIIADFNGFNLVVSDTVSGTLTLRLNSVPWDQALDIVLRTKGLDKRMEGNVLMVAPSDELAAREARELEAKKKVEEFEVLVSEFIQINYAKASEIAALLKSEGTSILTPRGQVSVDARTNTLLVKDTTSGIETVKKAVKTLDIPIKQVLIEARMVTIRDNIDEQLGIRWGISGNSSDGSSSTGVSGSLEGASQTRLGTIGSDSGPRLNVNLPVASPAGSIAVQIARLADGTLLDLELSALERENKGEIVATPRITASNQRMSRIEQGTEIPYVQAASSGATSVSFKKAVLSLEVTPQITPDNSVILDLNITQNARGDTVSTPTGPAVAIDTQQLQTQVTARNGETIVLGGIYQQQVINSVSKVPLLGDIPFIGRVFRTDTSFNEKRELLIFVTPKIVTDAL</sequence>
<dbReference type="Pfam" id="PF07660">
    <property type="entry name" value="STN"/>
    <property type="match status" value="1"/>
</dbReference>
<evidence type="ECO:0000256" key="8">
    <source>
        <dbReference type="RuleBase" id="RU004004"/>
    </source>
</evidence>
<keyword evidence="7" id="KW-0998">Cell outer membrane</keyword>
<dbReference type="Gene3D" id="2.60.40.3470">
    <property type="match status" value="1"/>
</dbReference>
<dbReference type="InterPro" id="IPR005644">
    <property type="entry name" value="NolW-like"/>
</dbReference>
<name>A0A6N8F963_9GAMM</name>
<keyword evidence="11" id="KW-1185">Reference proteome</keyword>
<dbReference type="InterPro" id="IPR021731">
    <property type="entry name" value="AMIN_dom"/>
</dbReference>
<organism evidence="10 11">
    <name type="scientific">Psychrosphaera haliotis</name>
    <dbReference type="NCBI Taxonomy" id="555083"/>
    <lineage>
        <taxon>Bacteria</taxon>
        <taxon>Pseudomonadati</taxon>
        <taxon>Pseudomonadota</taxon>
        <taxon>Gammaproteobacteria</taxon>
        <taxon>Alteromonadales</taxon>
        <taxon>Pseudoalteromonadaceae</taxon>
        <taxon>Psychrosphaera</taxon>
    </lineage>
</organism>
<dbReference type="AlphaFoldDB" id="A0A6N8F963"/>
<dbReference type="InterPro" id="IPR004845">
    <property type="entry name" value="T2SS_GspD_CS"/>
</dbReference>
<dbReference type="NCBIfam" id="TIGR02515">
    <property type="entry name" value="IV_pilus_PilQ"/>
    <property type="match status" value="1"/>
</dbReference>
<evidence type="ECO:0000256" key="1">
    <source>
        <dbReference type="ARBA" id="ARBA00004442"/>
    </source>
</evidence>
<dbReference type="RefSeq" id="WP_155696336.1">
    <property type="nucleotide sequence ID" value="NZ_WOCD01000005.1"/>
</dbReference>
<dbReference type="Proteomes" id="UP000439994">
    <property type="component" value="Unassembled WGS sequence"/>
</dbReference>
<dbReference type="PANTHER" id="PTHR30604:SF1">
    <property type="entry name" value="DNA UTILIZATION PROTEIN HOFQ"/>
    <property type="match status" value="1"/>
</dbReference>
<reference evidence="10 11" key="1">
    <citation type="submission" date="2019-11" db="EMBL/GenBank/DDBJ databases">
        <title>P. haliotis isolates from Z. marina roots.</title>
        <authorList>
            <person name="Cohen M."/>
            <person name="Jospin G."/>
            <person name="Eisen J.A."/>
            <person name="Coil D.A."/>
        </authorList>
    </citation>
    <scope>NUCLEOTIDE SEQUENCE [LARGE SCALE GENOMIC DNA]</scope>
    <source>
        <strain evidence="10 11">UCD-MCMsp1aY</strain>
    </source>
</reference>
<evidence type="ECO:0000256" key="4">
    <source>
        <dbReference type="ARBA" id="ARBA00022729"/>
    </source>
</evidence>
<comment type="similarity">
    <text evidence="2">Belongs to the bacterial secretin family. PilQ subfamily.</text>
</comment>
<evidence type="ECO:0000256" key="6">
    <source>
        <dbReference type="ARBA" id="ARBA00023136"/>
    </source>
</evidence>
<dbReference type="EMBL" id="WOCD01000005">
    <property type="protein sequence ID" value="MUH73135.1"/>
    <property type="molecule type" value="Genomic_DNA"/>
</dbReference>
<dbReference type="Gene3D" id="3.30.1370.120">
    <property type="match status" value="1"/>
</dbReference>
<evidence type="ECO:0000313" key="11">
    <source>
        <dbReference type="Proteomes" id="UP000439994"/>
    </source>
</evidence>
<dbReference type="InterPro" id="IPR001775">
    <property type="entry name" value="GspD/PilQ"/>
</dbReference>
<dbReference type="Pfam" id="PF00263">
    <property type="entry name" value="Secretin"/>
    <property type="match status" value="1"/>
</dbReference>
<evidence type="ECO:0000256" key="2">
    <source>
        <dbReference type="ARBA" id="ARBA00006304"/>
    </source>
</evidence>
<dbReference type="OrthoDB" id="9775455at2"/>
<comment type="caution">
    <text evidence="10">The sequence shown here is derived from an EMBL/GenBank/DDBJ whole genome shotgun (WGS) entry which is preliminary data.</text>
</comment>
<dbReference type="GO" id="GO:0009306">
    <property type="term" value="P:protein secretion"/>
    <property type="evidence" value="ECO:0007669"/>
    <property type="project" value="InterPro"/>
</dbReference>
<comment type="subcellular location">
    <subcellularLocation>
        <location evidence="1 8">Cell outer membrane</location>
    </subcellularLocation>
</comment>
<dbReference type="InterPro" id="IPR011662">
    <property type="entry name" value="Secretin/TonB_short_N"/>
</dbReference>
<dbReference type="PANTHER" id="PTHR30604">
    <property type="entry name" value="PROTEIN TRANSPORT PROTEIN HOFQ"/>
    <property type="match status" value="1"/>
</dbReference>
<gene>
    <name evidence="10" type="primary">pilQ</name>
    <name evidence="10" type="ORF">GNP35_12000</name>
</gene>
<keyword evidence="3 8" id="KW-0813">Transport</keyword>
<evidence type="ECO:0000313" key="10">
    <source>
        <dbReference type="EMBL" id="MUH73135.1"/>
    </source>
</evidence>
<evidence type="ECO:0000259" key="9">
    <source>
        <dbReference type="SMART" id="SM00965"/>
    </source>
</evidence>
<protein>
    <submittedName>
        <fullName evidence="10">Type IV pilus secretin PilQ</fullName>
    </submittedName>
</protein>
<dbReference type="Gene3D" id="3.30.1370.130">
    <property type="match status" value="1"/>
</dbReference>
<dbReference type="InterPro" id="IPR051808">
    <property type="entry name" value="Type_IV_pilus_biogenesis"/>
</dbReference>
<evidence type="ECO:0000256" key="3">
    <source>
        <dbReference type="ARBA" id="ARBA00022448"/>
    </source>
</evidence>
<dbReference type="GO" id="GO:0009279">
    <property type="term" value="C:cell outer membrane"/>
    <property type="evidence" value="ECO:0007669"/>
    <property type="project" value="UniProtKB-SubCell"/>
</dbReference>
<evidence type="ECO:0000256" key="5">
    <source>
        <dbReference type="ARBA" id="ARBA00022927"/>
    </source>
</evidence>
<feature type="domain" description="Secretin/TonB short N-terminal" evidence="9">
    <location>
        <begin position="294"/>
        <end position="342"/>
    </location>
</feature>
<keyword evidence="5" id="KW-0653">Protein transport</keyword>
<dbReference type="SMART" id="SM00965">
    <property type="entry name" value="STN"/>
    <property type="match status" value="1"/>
</dbReference>